<name>A0AAV4DMJ5_9GAST</name>
<evidence type="ECO:0000313" key="2">
    <source>
        <dbReference type="Proteomes" id="UP000735302"/>
    </source>
</evidence>
<dbReference type="EMBL" id="BLXT01008064">
    <property type="protein sequence ID" value="GFO45543.1"/>
    <property type="molecule type" value="Genomic_DNA"/>
</dbReference>
<sequence>MMMMKKNERMRRMTVYSRYLQAHTLGEEYLGFKPASNKATHTGLRRYRRGLKNAIPLRTAKSPKHTLPLDTNGLINYMTFGWLTPYMWTVFRKGENDAPWCRT</sequence>
<reference evidence="1 2" key="1">
    <citation type="journal article" date="2021" name="Elife">
        <title>Chloroplast acquisition without the gene transfer in kleptoplastic sea slugs, Plakobranchus ocellatus.</title>
        <authorList>
            <person name="Maeda T."/>
            <person name="Takahashi S."/>
            <person name="Yoshida T."/>
            <person name="Shimamura S."/>
            <person name="Takaki Y."/>
            <person name="Nagai Y."/>
            <person name="Toyoda A."/>
            <person name="Suzuki Y."/>
            <person name="Arimoto A."/>
            <person name="Ishii H."/>
            <person name="Satoh N."/>
            <person name="Nishiyama T."/>
            <person name="Hasebe M."/>
            <person name="Maruyama T."/>
            <person name="Minagawa J."/>
            <person name="Obokata J."/>
            <person name="Shigenobu S."/>
        </authorList>
    </citation>
    <scope>NUCLEOTIDE SEQUENCE [LARGE SCALE GENOMIC DNA]</scope>
</reference>
<accession>A0AAV4DMJ5</accession>
<protein>
    <submittedName>
        <fullName evidence="1">Multidrug resistance-associated protein 5</fullName>
    </submittedName>
</protein>
<evidence type="ECO:0000313" key="1">
    <source>
        <dbReference type="EMBL" id="GFO45543.1"/>
    </source>
</evidence>
<proteinExistence type="predicted"/>
<dbReference type="AlphaFoldDB" id="A0AAV4DMJ5"/>
<keyword evidence="2" id="KW-1185">Reference proteome</keyword>
<organism evidence="1 2">
    <name type="scientific">Plakobranchus ocellatus</name>
    <dbReference type="NCBI Taxonomy" id="259542"/>
    <lineage>
        <taxon>Eukaryota</taxon>
        <taxon>Metazoa</taxon>
        <taxon>Spiralia</taxon>
        <taxon>Lophotrochozoa</taxon>
        <taxon>Mollusca</taxon>
        <taxon>Gastropoda</taxon>
        <taxon>Heterobranchia</taxon>
        <taxon>Euthyneura</taxon>
        <taxon>Panpulmonata</taxon>
        <taxon>Sacoglossa</taxon>
        <taxon>Placobranchoidea</taxon>
        <taxon>Plakobranchidae</taxon>
        <taxon>Plakobranchus</taxon>
    </lineage>
</organism>
<dbReference type="Proteomes" id="UP000735302">
    <property type="component" value="Unassembled WGS sequence"/>
</dbReference>
<comment type="caution">
    <text evidence="1">The sequence shown here is derived from an EMBL/GenBank/DDBJ whole genome shotgun (WGS) entry which is preliminary data.</text>
</comment>
<gene>
    <name evidence="1" type="ORF">PoB_007204800</name>
</gene>